<proteinExistence type="predicted"/>
<dbReference type="InterPro" id="IPR015943">
    <property type="entry name" value="WD40/YVTN_repeat-like_dom_sf"/>
</dbReference>
<keyword evidence="5" id="KW-0812">Transmembrane</keyword>
<feature type="repeat" description="WD" evidence="3">
    <location>
        <begin position="693"/>
        <end position="726"/>
    </location>
</feature>
<feature type="repeat" description="WD" evidence="3">
    <location>
        <begin position="651"/>
        <end position="692"/>
    </location>
</feature>
<keyword evidence="8" id="KW-1185">Reference proteome</keyword>
<dbReference type="CDD" id="cd00200">
    <property type="entry name" value="WD40"/>
    <property type="match status" value="2"/>
</dbReference>
<dbReference type="Gene3D" id="2.130.10.10">
    <property type="entry name" value="YVTN repeat-like/Quinoprotein amine dehydrogenase"/>
    <property type="match status" value="4"/>
</dbReference>
<name>A0A1B1ALX2_9PROT</name>
<evidence type="ECO:0000256" key="4">
    <source>
        <dbReference type="SAM" id="Coils"/>
    </source>
</evidence>
<dbReference type="InParanoid" id="A0A1B1ALX2"/>
<evidence type="ECO:0000256" key="3">
    <source>
        <dbReference type="PROSITE-ProRule" id="PRU00221"/>
    </source>
</evidence>
<dbReference type="EMBL" id="CP013244">
    <property type="protein sequence ID" value="ANP47554.1"/>
    <property type="molecule type" value="Genomic_DNA"/>
</dbReference>
<feature type="domain" description="TIR" evidence="6">
    <location>
        <begin position="23"/>
        <end position="131"/>
    </location>
</feature>
<reference evidence="7 8" key="1">
    <citation type="submission" date="2015-11" db="EMBL/GenBank/DDBJ databases">
        <title>Whole-Genome Sequence of Candidatus Oderbacter manganicum from the National Park Lower Oder Valley, Germany.</title>
        <authorList>
            <person name="Braun B."/>
            <person name="Liere K."/>
            <person name="Szewzyk U."/>
        </authorList>
    </citation>
    <scope>NUCLEOTIDE SEQUENCE [LARGE SCALE GENOMIC DNA]</scope>
    <source>
        <strain evidence="7 8">OTSz_A_272</strain>
    </source>
</reference>
<accession>A0A1B1ALX2</accession>
<evidence type="ECO:0000313" key="7">
    <source>
        <dbReference type="EMBL" id="ANP47554.1"/>
    </source>
</evidence>
<feature type="repeat" description="WD" evidence="3">
    <location>
        <begin position="604"/>
        <end position="636"/>
    </location>
</feature>
<feature type="coiled-coil region" evidence="4">
    <location>
        <begin position="288"/>
        <end position="325"/>
    </location>
</feature>
<sequence>MPDDIARASAAPAAQTGKRFSAFISYSHRDEEFGDWLHKRLESYEVPSALVGRASSVGQIGKRLGKVFRDRADLSAAHDLGREIREGLEQSDALIVLCSPRSCGSKYVQDEIRIFKQLGKGQRIFAAIIDGEPHAAGRPGYTAADECFPPSLIFALNHDGSVSSQLEPTEPIAADFRDGKDGRENGSLKIIAGLLDVGLDELVQREKQAERARRRRANLIAAAMGVLALGAAGAGGYAWYQQGQTAVARDEALANFNLAEDRAKAERLARADADVQRGVAETQRGIAVSEAEKARIQELAAIANAEEASAQRDAARNSLARIFAERSWQSMERGNYLLAARYALAGYRASKDIAEENDRAPANEGEYRSALGRILHDSNDSRALRGHADLVRSAVFSPDGALMLTVSDDNTARVWDVASRRVIAGWRHGFRLRVAAFSPDGSRVVTAAGSARVWEVVGEREIAAFGGDDRDVTSIAFSPDGARVVTGDSDGGVLVWNAAPNIPDGRREIAVLRGHGGEVTTVAFSRDGTRILTAARDGTARVWNADPNIAESQREIAVLRHEDLVVTSAAFSPDGARVVTASGNFARLWNAAPNVPNDRREIAALAHNDLVASVAFSSDGARVVTASWDDTARVWDAAPNVANDRREIAVLRGHDGAVWSAAFSPDGARVVTASPDHTARVWDVMSRREVATLRGHENGVESAVFSPDGIHVLTASADKTARLWELAFYDRDPNEGLNVHYYDETQRALELRIADANTTSVVDTASGREIAGLRGRIPTSGTYVSLSRDGSRIVTTTAADHVAKVWDVASGREIVALNGWVTTAALSPDGARVVTTSNDRFARLWDAASGREIAILGDETDAAMVTWALFSPDGAQVVTSRFDLERVNSPHTRVWNVRRLTQPLPELALAACANLLSPNGRRFSESEITGDPLIREVWLRDGREDRDVCEGVPGAPALE</sequence>
<keyword evidence="1 3" id="KW-0853">WD repeat</keyword>
<dbReference type="KEGG" id="cbot:ATE48_17410"/>
<dbReference type="PRINTS" id="PR00320">
    <property type="entry name" value="GPROTEINBRPT"/>
</dbReference>
<dbReference type="Pfam" id="PF00400">
    <property type="entry name" value="WD40"/>
    <property type="match status" value="8"/>
</dbReference>
<feature type="repeat" description="WD" evidence="3">
    <location>
        <begin position="814"/>
        <end position="855"/>
    </location>
</feature>
<dbReference type="STRING" id="1759059.ATE48_17410"/>
<dbReference type="GO" id="GO:0007165">
    <property type="term" value="P:signal transduction"/>
    <property type="evidence" value="ECO:0007669"/>
    <property type="project" value="InterPro"/>
</dbReference>
<keyword evidence="5" id="KW-1133">Transmembrane helix</keyword>
<evidence type="ECO:0000259" key="6">
    <source>
        <dbReference type="Pfam" id="PF13676"/>
    </source>
</evidence>
<dbReference type="PANTHER" id="PTHR44129">
    <property type="entry name" value="WD REPEAT-CONTAINING PROTEIN POP1"/>
    <property type="match status" value="1"/>
</dbReference>
<dbReference type="PROSITE" id="PS50082">
    <property type="entry name" value="WD_REPEATS_2"/>
    <property type="match status" value="7"/>
</dbReference>
<dbReference type="RefSeq" id="WP_066773803.1">
    <property type="nucleotide sequence ID" value="NZ_CP013244.1"/>
</dbReference>
<gene>
    <name evidence="7" type="ORF">ATE48_17410</name>
</gene>
<dbReference type="PROSITE" id="PS00678">
    <property type="entry name" value="WD_REPEATS_1"/>
    <property type="match status" value="4"/>
</dbReference>
<dbReference type="InterPro" id="IPR036322">
    <property type="entry name" value="WD40_repeat_dom_sf"/>
</dbReference>
<keyword evidence="5" id="KW-0472">Membrane</keyword>
<dbReference type="AlphaFoldDB" id="A0A1B1ALX2"/>
<dbReference type="InterPro" id="IPR020472">
    <property type="entry name" value="WD40_PAC1"/>
</dbReference>
<dbReference type="InterPro" id="IPR000157">
    <property type="entry name" value="TIR_dom"/>
</dbReference>
<feature type="transmembrane region" description="Helical" evidence="5">
    <location>
        <begin position="217"/>
        <end position="240"/>
    </location>
</feature>
<dbReference type="PROSITE" id="PS50294">
    <property type="entry name" value="WD_REPEATS_REGION"/>
    <property type="match status" value="7"/>
</dbReference>
<dbReference type="InterPro" id="IPR050349">
    <property type="entry name" value="WD_LIS1/nudF_dynein_reg"/>
</dbReference>
<dbReference type="InterPro" id="IPR019775">
    <property type="entry name" value="WD40_repeat_CS"/>
</dbReference>
<dbReference type="Proteomes" id="UP000092498">
    <property type="component" value="Chromosome"/>
</dbReference>
<dbReference type="InterPro" id="IPR001680">
    <property type="entry name" value="WD40_rpt"/>
</dbReference>
<feature type="repeat" description="WD" evidence="3">
    <location>
        <begin position="384"/>
        <end position="425"/>
    </location>
</feature>
<keyword evidence="2" id="KW-0677">Repeat</keyword>
<dbReference type="InterPro" id="IPR035897">
    <property type="entry name" value="Toll_tir_struct_dom_sf"/>
</dbReference>
<organism evidence="7 8">
    <name type="scientific">Candidatus Viadribacter manganicus</name>
    <dbReference type="NCBI Taxonomy" id="1759059"/>
    <lineage>
        <taxon>Bacteria</taxon>
        <taxon>Pseudomonadati</taxon>
        <taxon>Pseudomonadota</taxon>
        <taxon>Alphaproteobacteria</taxon>
        <taxon>Hyphomonadales</taxon>
        <taxon>Hyphomonadaceae</taxon>
        <taxon>Candidatus Viadribacter</taxon>
    </lineage>
</organism>
<dbReference type="OrthoDB" id="7308181at2"/>
<protein>
    <recommendedName>
        <fullName evidence="6">TIR domain-containing protein</fullName>
    </recommendedName>
</protein>
<dbReference type="Gene3D" id="3.40.50.10140">
    <property type="entry name" value="Toll/interleukin-1 receptor homology (TIR) domain"/>
    <property type="match status" value="1"/>
</dbReference>
<dbReference type="SUPFAM" id="SSF50993">
    <property type="entry name" value="Peptidase/esterase 'gauge' domain"/>
    <property type="match status" value="1"/>
</dbReference>
<dbReference type="SUPFAM" id="SSF52200">
    <property type="entry name" value="Toll/Interleukin receptor TIR domain"/>
    <property type="match status" value="1"/>
</dbReference>
<feature type="repeat" description="WD" evidence="3">
    <location>
        <begin position="465"/>
        <end position="497"/>
    </location>
</feature>
<keyword evidence="4" id="KW-0175">Coiled coil</keyword>
<dbReference type="SMART" id="SM00320">
    <property type="entry name" value="WD40"/>
    <property type="match status" value="11"/>
</dbReference>
<feature type="repeat" description="WD" evidence="3">
    <location>
        <begin position="512"/>
        <end position="544"/>
    </location>
</feature>
<evidence type="ECO:0000313" key="8">
    <source>
        <dbReference type="Proteomes" id="UP000092498"/>
    </source>
</evidence>
<evidence type="ECO:0000256" key="1">
    <source>
        <dbReference type="ARBA" id="ARBA00022574"/>
    </source>
</evidence>
<dbReference type="Pfam" id="PF13676">
    <property type="entry name" value="TIR_2"/>
    <property type="match status" value="1"/>
</dbReference>
<evidence type="ECO:0000256" key="2">
    <source>
        <dbReference type="ARBA" id="ARBA00022737"/>
    </source>
</evidence>
<dbReference type="SUPFAM" id="SSF50978">
    <property type="entry name" value="WD40 repeat-like"/>
    <property type="match status" value="1"/>
</dbReference>
<evidence type="ECO:0000256" key="5">
    <source>
        <dbReference type="SAM" id="Phobius"/>
    </source>
</evidence>